<evidence type="ECO:0000256" key="2">
    <source>
        <dbReference type="SAM" id="Phobius"/>
    </source>
</evidence>
<dbReference type="EMBL" id="CAEQ01001335">
    <property type="protein sequence ID" value="CCD13956.1"/>
    <property type="molecule type" value="Genomic_DNA"/>
</dbReference>
<feature type="compositionally biased region" description="Basic and acidic residues" evidence="1">
    <location>
        <begin position="1"/>
        <end position="27"/>
    </location>
</feature>
<keyword evidence="4" id="KW-1185">Reference proteome</keyword>
<sequence length="147" mass="16857">MSAEKAKYSLKKTETDMHNGRQMERKSRIPGPCVVGASICPPLGPKNTRGHPTPSTYLPTKKDIPKGFGGKSKENRCKFTRPHHQRTILRTPLIQPFPWLFGAVGRSFYKTIPLSFGRLYPRFSVFFTVWQTVLVFLAFFLINLRCR</sequence>
<protein>
    <submittedName>
        <fullName evidence="3">Uncharacterized protein</fullName>
    </submittedName>
</protein>
<dbReference type="Proteomes" id="UP000000702">
    <property type="component" value="Unassembled WGS sequence"/>
</dbReference>
<evidence type="ECO:0000313" key="4">
    <source>
        <dbReference type="Proteomes" id="UP000000702"/>
    </source>
</evidence>
<gene>
    <name evidence="3" type="ORF">TCIL3000_0_46410</name>
</gene>
<name>F9W9Q2_TRYCI</name>
<evidence type="ECO:0000313" key="3">
    <source>
        <dbReference type="EMBL" id="CCD13956.1"/>
    </source>
</evidence>
<accession>F9W9Q2</accession>
<keyword evidence="2" id="KW-1133">Transmembrane helix</keyword>
<feature type="region of interest" description="Disordered" evidence="1">
    <location>
        <begin position="44"/>
        <end position="75"/>
    </location>
</feature>
<feature type="transmembrane region" description="Helical" evidence="2">
    <location>
        <begin position="123"/>
        <end position="144"/>
    </location>
</feature>
<keyword evidence="2" id="KW-0472">Membrane</keyword>
<proteinExistence type="predicted"/>
<comment type="caution">
    <text evidence="3">The sequence shown here is derived from an EMBL/GenBank/DDBJ whole genome shotgun (WGS) entry which is preliminary data.</text>
</comment>
<organism evidence="3 4">
    <name type="scientific">Trypanosoma congolense (strain IL3000)</name>
    <dbReference type="NCBI Taxonomy" id="1068625"/>
    <lineage>
        <taxon>Eukaryota</taxon>
        <taxon>Discoba</taxon>
        <taxon>Euglenozoa</taxon>
        <taxon>Kinetoplastea</taxon>
        <taxon>Metakinetoplastina</taxon>
        <taxon>Trypanosomatida</taxon>
        <taxon>Trypanosomatidae</taxon>
        <taxon>Trypanosoma</taxon>
        <taxon>Nannomonas</taxon>
    </lineage>
</organism>
<dbReference type="AlphaFoldDB" id="F9W9Q2"/>
<reference evidence="3 4" key="2">
    <citation type="journal article" date="2012" name="Proc. Natl. Acad. Sci. U.S.A.">
        <title>Antigenic diversity is generated by distinct evolutionary mechanisms in African trypanosome species.</title>
        <authorList>
            <person name="Jackson A.P."/>
            <person name="Berry A."/>
            <person name="Aslett M."/>
            <person name="Allison H.C."/>
            <person name="Burton P."/>
            <person name="Vavrova-Anderson J."/>
            <person name="Brown R."/>
            <person name="Browne H."/>
            <person name="Corton N."/>
            <person name="Hauser H."/>
            <person name="Gamble J."/>
            <person name="Gilderthorp R."/>
            <person name="Marcello L."/>
            <person name="McQuillan J."/>
            <person name="Otto T.D."/>
            <person name="Quail M.A."/>
            <person name="Sanders M.J."/>
            <person name="van Tonder A."/>
            <person name="Ginger M.L."/>
            <person name="Field M.C."/>
            <person name="Barry J.D."/>
            <person name="Hertz-Fowler C."/>
            <person name="Berriman M."/>
        </authorList>
    </citation>
    <scope>NUCLEOTIDE SEQUENCE [LARGE SCALE GENOMIC DNA]</scope>
    <source>
        <strain evidence="3 4">IL3000</strain>
    </source>
</reference>
<reference evidence="4" key="1">
    <citation type="submission" date="2011-07" db="EMBL/GenBank/DDBJ databases">
        <title>Divergent evolution of antigenic variation in African trypanosomes.</title>
        <authorList>
            <person name="Jackson A.P."/>
            <person name="Berry A."/>
            <person name="Allison H.C."/>
            <person name="Burton P."/>
            <person name="Anderson J."/>
            <person name="Aslett M."/>
            <person name="Brown R."/>
            <person name="Corton N."/>
            <person name="Harris D."/>
            <person name="Hauser H."/>
            <person name="Gamble J."/>
            <person name="Gilderthorp R."/>
            <person name="McQuillan J."/>
            <person name="Quail M.A."/>
            <person name="Sanders M."/>
            <person name="Van Tonder A."/>
            <person name="Ginger M.L."/>
            <person name="Donelson J.E."/>
            <person name="Field M.C."/>
            <person name="Barry J.D."/>
            <person name="Berriman M."/>
            <person name="Hertz-Fowler C."/>
        </authorList>
    </citation>
    <scope>NUCLEOTIDE SEQUENCE [LARGE SCALE GENOMIC DNA]</scope>
    <source>
        <strain evidence="4">IL3000</strain>
    </source>
</reference>
<keyword evidence="2" id="KW-0812">Transmembrane</keyword>
<feature type="region of interest" description="Disordered" evidence="1">
    <location>
        <begin position="1"/>
        <end position="28"/>
    </location>
</feature>
<feature type="compositionally biased region" description="Basic and acidic residues" evidence="1">
    <location>
        <begin position="60"/>
        <end position="75"/>
    </location>
</feature>
<evidence type="ECO:0000256" key="1">
    <source>
        <dbReference type="SAM" id="MobiDB-lite"/>
    </source>
</evidence>